<evidence type="ECO:0000313" key="5">
    <source>
        <dbReference type="Proteomes" id="UP000003505"/>
    </source>
</evidence>
<dbReference type="eggNOG" id="COG1373">
    <property type="taxonomic scope" value="Bacteria"/>
</dbReference>
<name>C9LX18_SELS3</name>
<feature type="domain" description="DUF4143" evidence="2">
    <location>
        <begin position="258"/>
        <end position="416"/>
    </location>
</feature>
<proteinExistence type="predicted"/>
<dbReference type="PANTHER" id="PTHR33295:SF8">
    <property type="entry name" value="AAA+ ATPASE DOMAIN-CONTAINING PROTEIN"/>
    <property type="match status" value="1"/>
</dbReference>
<gene>
    <name evidence="3" type="ordered locus">Selsp_2206</name>
    <name evidence="4" type="ORF">SELSPUOL_02024</name>
</gene>
<dbReference type="HOGENOM" id="CLU_041527_0_1_9"/>
<dbReference type="EMBL" id="CP002637">
    <property type="protein sequence ID" value="AEC01152.1"/>
    <property type="molecule type" value="Genomic_DNA"/>
</dbReference>
<reference evidence="3 6" key="2">
    <citation type="submission" date="2011-04" db="EMBL/GenBank/DDBJ databases">
        <title>The complete genome of Selenomonas sputigena DSM 20758.</title>
        <authorList>
            <consortium name="US DOE Joint Genome Institute (JGI-PGF)"/>
            <person name="Lucas S."/>
            <person name="Copeland A."/>
            <person name="Lapidus A."/>
            <person name="Bruce D."/>
            <person name="Goodwin L."/>
            <person name="Pitluck S."/>
            <person name="Peters L."/>
            <person name="Kyrpides N."/>
            <person name="Mavromatis K."/>
            <person name="Ivanova N."/>
            <person name="Ovchinnikova G."/>
            <person name="Teshima H."/>
            <person name="Detter J.C."/>
            <person name="Tapia R."/>
            <person name="Han C."/>
            <person name="Land M."/>
            <person name="Hauser L."/>
            <person name="Markowitz V."/>
            <person name="Cheng J.-F."/>
            <person name="Hugenholtz P."/>
            <person name="Woyke T."/>
            <person name="Wu D."/>
            <person name="Gronow S."/>
            <person name="Wellnitz S."/>
            <person name="Schneider S."/>
            <person name="Klenk H.-P."/>
            <person name="Eisen J.A."/>
        </authorList>
    </citation>
    <scope>NUCLEOTIDE SEQUENCE [LARGE SCALE GENOMIC DNA]</scope>
    <source>
        <strain evidence="3">ATCC 35185</strain>
        <strain evidence="6">ATCC 35185 / DSM 20758 / VPI D19B-28</strain>
    </source>
</reference>
<feature type="domain" description="AAA" evidence="1">
    <location>
        <begin position="51"/>
        <end position="182"/>
    </location>
</feature>
<dbReference type="InterPro" id="IPR025420">
    <property type="entry name" value="DUF4143"/>
</dbReference>
<dbReference type="Proteomes" id="UP000003505">
    <property type="component" value="Unassembled WGS sequence"/>
</dbReference>
<keyword evidence="6" id="KW-1185">Reference proteome</keyword>
<dbReference type="InterPro" id="IPR041682">
    <property type="entry name" value="AAA_14"/>
</dbReference>
<sequence>MPLISQEAICKVLTAYNPWWKTGMIARGMSKSYRRFAFYDAMRRLSETTLRRTVVLTGARRVGKTTIQYQMIEALLAQGVAPQKIVFISLDHPMLKLSAFQAILDCYHEMIYAGHDVYYFFDEIQYASDWDRWLKTLYDMQPDSHIVATGSASPAIVRGSEESGTGRWSIISVPTLSFYEYCALLQVSLPDLAPDLKLSTLFSLEQQERQMFLLLLADVHKHFIRYLRVGGFPELALADNDMLAQQILREDVVDKVLKRDLPALYNIRNATELERIFLYLCNVSSEIVSVEAIAKELNGVSRPTVENYIRYLESGNLIYQSWPVEMAGKKVLKAQPKIYIADAAIRNAVLMDDAILTDPVQMGKIVETTVYKHTAAFYYQKATSVGYFRGGRKNKEIDIVIERPRLANILIEVKYRENAAISDDDAISELAAEAAASFILTKNLTDCGIQKANSGASLLRIPAFAFLYLLGHEERMAAATYPKHTKGDFFHEPFRL</sequence>
<evidence type="ECO:0000259" key="2">
    <source>
        <dbReference type="Pfam" id="PF13635"/>
    </source>
</evidence>
<evidence type="ECO:0000259" key="1">
    <source>
        <dbReference type="Pfam" id="PF13173"/>
    </source>
</evidence>
<evidence type="ECO:0000313" key="6">
    <source>
        <dbReference type="Proteomes" id="UP000011124"/>
    </source>
</evidence>
<dbReference type="Pfam" id="PF13635">
    <property type="entry name" value="DUF4143"/>
    <property type="match status" value="1"/>
</dbReference>
<dbReference type="KEGG" id="ssg:Selsp_2206"/>
<dbReference type="InterPro" id="IPR027417">
    <property type="entry name" value="P-loop_NTPase"/>
</dbReference>
<dbReference type="SUPFAM" id="SSF52540">
    <property type="entry name" value="P-loop containing nucleoside triphosphate hydrolases"/>
    <property type="match status" value="1"/>
</dbReference>
<accession>C9LX18</accession>
<protein>
    <submittedName>
        <fullName evidence="3">AAA family ATPase</fullName>
    </submittedName>
</protein>
<dbReference type="EMBL" id="ACKP02000046">
    <property type="protein sequence ID" value="EEX76694.1"/>
    <property type="molecule type" value="Genomic_DNA"/>
</dbReference>
<organism evidence="4 5">
    <name type="scientific">Selenomonas sputigena (strain ATCC 35185 / DSM 20758 / CCUG 44933 / VPI D19B-28)</name>
    <dbReference type="NCBI Taxonomy" id="546271"/>
    <lineage>
        <taxon>Bacteria</taxon>
        <taxon>Bacillati</taxon>
        <taxon>Bacillota</taxon>
        <taxon>Negativicutes</taxon>
        <taxon>Selenomonadales</taxon>
        <taxon>Selenomonadaceae</taxon>
        <taxon>Selenomonas</taxon>
    </lineage>
</organism>
<dbReference type="PANTHER" id="PTHR33295">
    <property type="entry name" value="ATPASE"/>
    <property type="match status" value="1"/>
</dbReference>
<evidence type="ECO:0000313" key="4">
    <source>
        <dbReference type="EMBL" id="EEX76694.1"/>
    </source>
</evidence>
<reference evidence="4 5" key="1">
    <citation type="submission" date="2009-09" db="EMBL/GenBank/DDBJ databases">
        <authorList>
            <person name="Weinstock G."/>
            <person name="Sodergren E."/>
            <person name="Clifton S."/>
            <person name="Fulton L."/>
            <person name="Fulton B."/>
            <person name="Courtney L."/>
            <person name="Fronick C."/>
            <person name="Harrison M."/>
            <person name="Strong C."/>
            <person name="Farmer C."/>
            <person name="Delahaunty K."/>
            <person name="Markovic C."/>
            <person name="Hall O."/>
            <person name="Minx P."/>
            <person name="Tomlinson C."/>
            <person name="Mitreva M."/>
            <person name="Nelson J."/>
            <person name="Hou S."/>
            <person name="Wollam A."/>
            <person name="Pepin K.H."/>
            <person name="Johnson M."/>
            <person name="Bhonagiri V."/>
            <person name="Nash W.E."/>
            <person name="Warren W."/>
            <person name="Chinwalla A."/>
            <person name="Mardis E.R."/>
            <person name="Wilson R.K."/>
        </authorList>
    </citation>
    <scope>NUCLEOTIDE SEQUENCE [LARGE SCALE GENOMIC DNA]</scope>
    <source>
        <strain evidence="4">ATCC 35185</strain>
        <strain evidence="5">ATCC 35185 / DSM 20758 / VPI D19B-28</strain>
    </source>
</reference>
<evidence type="ECO:0000313" key="3">
    <source>
        <dbReference type="EMBL" id="AEC01152.1"/>
    </source>
</evidence>
<dbReference type="Pfam" id="PF13173">
    <property type="entry name" value="AAA_14"/>
    <property type="match status" value="1"/>
</dbReference>
<dbReference type="OrthoDB" id="9801684at2"/>
<dbReference type="Proteomes" id="UP000011124">
    <property type="component" value="Chromosome"/>
</dbReference>
<dbReference type="AlphaFoldDB" id="C9LX18"/>
<dbReference type="STRING" id="546271.Selsp_2206"/>